<dbReference type="PANTHER" id="PTHR43674:SF13">
    <property type="entry name" value="CN HYDROLASE DOMAIN-CONTAINING PROTEIN"/>
    <property type="match status" value="1"/>
</dbReference>
<keyword evidence="1 4" id="KW-0378">Hydrolase</keyword>
<accession>A0A0J6GPN2</accession>
<protein>
    <submittedName>
        <fullName evidence="4">Carbon-nitrogen hydrolase</fullName>
    </submittedName>
</protein>
<sequence>MRKLIGCTLLTALVAAAGAYGYWTTQRDVGHYLSDLRVNLAINDGADNQRGNLLGIEPDLSPRDFQSLALVHLKLAAYLNAARDAGLLNDKTIVVLPEHIGTWLMFKGEKNELYQAANLNEAMRWLALSNPLDFAGAWLRADGESRVNDAHLRMKADSMAADYQTLFGGLAKEFGVTMVAGSIALPAPRIEHGKLLPGSGPLYNSSIVFGRDGAPLGKPQRQLLPTYEEQSYIMPSPDHQLSVIDTPAGRLGILVGSDSWYPENYRSLNEQGAQLIAVPAFIVGKNTWENPWGGYKSVSTPSEISLRPGEVSEGAAWHRLTLISSLPTSSAEAGVTVFLRGKFWDKHSAGQGFISRNGQTSPDMPATGARLLNLWL</sequence>
<dbReference type="GO" id="GO:0016811">
    <property type="term" value="F:hydrolase activity, acting on carbon-nitrogen (but not peptide) bonds, in linear amides"/>
    <property type="evidence" value="ECO:0007669"/>
    <property type="project" value="TreeGrafter"/>
</dbReference>
<feature type="chain" id="PRO_5005272625" evidence="2">
    <location>
        <begin position="20"/>
        <end position="376"/>
    </location>
</feature>
<evidence type="ECO:0000259" key="3">
    <source>
        <dbReference type="PROSITE" id="PS50263"/>
    </source>
</evidence>
<dbReference type="AlphaFoldDB" id="A0A0J6GPN2"/>
<dbReference type="PANTHER" id="PTHR43674">
    <property type="entry name" value="NITRILASE C965.09-RELATED"/>
    <property type="match status" value="1"/>
</dbReference>
<dbReference type="PROSITE" id="PS50263">
    <property type="entry name" value="CN_HYDROLASE"/>
    <property type="match status" value="1"/>
</dbReference>
<dbReference type="PATRIC" id="fig|47884.3.peg.3278"/>
<dbReference type="Proteomes" id="UP000183155">
    <property type="component" value="Unassembled WGS sequence"/>
</dbReference>
<dbReference type="STRING" id="47884.SAMN04490203_2658"/>
<comment type="caution">
    <text evidence="4">The sequence shown here is derived from an EMBL/GenBank/DDBJ whole genome shotgun (WGS) entry which is preliminary data.</text>
</comment>
<evidence type="ECO:0000313" key="6">
    <source>
        <dbReference type="Proteomes" id="UP000036395"/>
    </source>
</evidence>
<dbReference type="EMBL" id="FNRS01000001">
    <property type="protein sequence ID" value="SEC56628.1"/>
    <property type="molecule type" value="Genomic_DNA"/>
</dbReference>
<dbReference type="CDD" id="cd07197">
    <property type="entry name" value="nitrilase"/>
    <property type="match status" value="1"/>
</dbReference>
<name>A0A0J6GPN2_PSETA</name>
<evidence type="ECO:0000313" key="4">
    <source>
        <dbReference type="EMBL" id="KMM84353.1"/>
    </source>
</evidence>
<dbReference type="Pfam" id="PF00795">
    <property type="entry name" value="CN_hydrolase"/>
    <property type="match status" value="1"/>
</dbReference>
<dbReference type="Gene3D" id="3.60.110.10">
    <property type="entry name" value="Carbon-nitrogen hydrolase"/>
    <property type="match status" value="1"/>
</dbReference>
<feature type="signal peptide" evidence="2">
    <location>
        <begin position="1"/>
        <end position="19"/>
    </location>
</feature>
<organism evidence="4 6">
    <name type="scientific">Pseudomonas taetrolens</name>
    <dbReference type="NCBI Taxonomy" id="47884"/>
    <lineage>
        <taxon>Bacteria</taxon>
        <taxon>Pseudomonadati</taxon>
        <taxon>Pseudomonadota</taxon>
        <taxon>Gammaproteobacteria</taxon>
        <taxon>Pseudomonadales</taxon>
        <taxon>Pseudomonadaceae</taxon>
        <taxon>Pseudomonas</taxon>
    </lineage>
</organism>
<reference evidence="4 6" key="1">
    <citation type="submission" date="2015-02" db="EMBL/GenBank/DDBJ databases">
        <title>Pseudomonas helleri sp. nov. and Pseudomonas weihenstephanensis sp. nov., isolated from raw cows milk.</title>
        <authorList>
            <person name="von Neubeck M."/>
            <person name="Huptas C."/>
            <person name="Wenning M."/>
            <person name="Scherer S."/>
        </authorList>
    </citation>
    <scope>NUCLEOTIDE SEQUENCE [LARGE SCALE GENOMIC DNA]</scope>
    <source>
        <strain evidence="4 6">DSM 21104</strain>
    </source>
</reference>
<evidence type="ECO:0000313" key="7">
    <source>
        <dbReference type="Proteomes" id="UP000183155"/>
    </source>
</evidence>
<proteinExistence type="predicted"/>
<dbReference type="OrthoDB" id="6930495at2"/>
<feature type="domain" description="CN hydrolase" evidence="3">
    <location>
        <begin position="56"/>
        <end position="376"/>
    </location>
</feature>
<reference evidence="5 7" key="2">
    <citation type="submission" date="2016-10" db="EMBL/GenBank/DDBJ databases">
        <authorList>
            <person name="Varghese N."/>
            <person name="Submissions S."/>
        </authorList>
    </citation>
    <scope>NUCLEOTIDE SEQUENCE [LARGE SCALE GENOMIC DNA]</scope>
    <source>
        <strain evidence="5 7">BS3652</strain>
    </source>
</reference>
<gene>
    <name evidence="5" type="ORF">SAMN04490203_2658</name>
    <name evidence="4" type="ORF">TU78_14085</name>
</gene>
<dbReference type="InterPro" id="IPR003010">
    <property type="entry name" value="C-N_Hydrolase"/>
</dbReference>
<dbReference type="InterPro" id="IPR050345">
    <property type="entry name" value="Aliph_Amidase/BUP"/>
</dbReference>
<evidence type="ECO:0000256" key="2">
    <source>
        <dbReference type="SAM" id="SignalP"/>
    </source>
</evidence>
<keyword evidence="2" id="KW-0732">Signal</keyword>
<keyword evidence="7" id="KW-1185">Reference proteome</keyword>
<dbReference type="InterPro" id="IPR036526">
    <property type="entry name" value="C-N_Hydrolase_sf"/>
</dbReference>
<dbReference type="SUPFAM" id="SSF56317">
    <property type="entry name" value="Carbon-nitrogen hydrolase"/>
    <property type="match status" value="1"/>
</dbReference>
<dbReference type="EMBL" id="JYLA01000005">
    <property type="protein sequence ID" value="KMM84353.1"/>
    <property type="molecule type" value="Genomic_DNA"/>
</dbReference>
<evidence type="ECO:0000313" key="5">
    <source>
        <dbReference type="EMBL" id="SEC56628.1"/>
    </source>
</evidence>
<evidence type="ECO:0000256" key="1">
    <source>
        <dbReference type="ARBA" id="ARBA00022801"/>
    </source>
</evidence>
<dbReference type="RefSeq" id="WP_048382131.1">
    <property type="nucleotide sequence ID" value="NZ_FNRS01000001.1"/>
</dbReference>
<dbReference type="Proteomes" id="UP000036395">
    <property type="component" value="Unassembled WGS sequence"/>
</dbReference>